<keyword evidence="2" id="KW-1185">Reference proteome</keyword>
<dbReference type="EMBL" id="FNHQ01000038">
    <property type="protein sequence ID" value="SDN32052.1"/>
    <property type="molecule type" value="Genomic_DNA"/>
</dbReference>
<dbReference type="AlphaFoldDB" id="A0A1H0AEJ8"/>
<name>A0A1H0AEJ8_9FIRM</name>
<dbReference type="Proteomes" id="UP000199309">
    <property type="component" value="Unassembled WGS sequence"/>
</dbReference>
<organism evidence="1 2">
    <name type="scientific">Megasphaera paucivorans</name>
    <dbReference type="NCBI Taxonomy" id="349095"/>
    <lineage>
        <taxon>Bacteria</taxon>
        <taxon>Bacillati</taxon>
        <taxon>Bacillota</taxon>
        <taxon>Negativicutes</taxon>
        <taxon>Veillonellales</taxon>
        <taxon>Veillonellaceae</taxon>
        <taxon>Megasphaera</taxon>
    </lineage>
</organism>
<sequence length="119" mass="13341">MSENVVAKLCQDVKIPKMVKVRQHFDPSYIAPEDIPGVVREELERDCICSQIKPGMSIAITWGREYSDCHQGSGRIRKRKGRISVCVPGYGQPWGSYCCGTVGNCQWLWCNGRSDGMSD</sequence>
<reference evidence="1 2" key="1">
    <citation type="submission" date="2016-10" db="EMBL/GenBank/DDBJ databases">
        <authorList>
            <person name="de Groot N.N."/>
        </authorList>
    </citation>
    <scope>NUCLEOTIDE SEQUENCE [LARGE SCALE GENOMIC DNA]</scope>
    <source>
        <strain evidence="1 2">DSM 16981</strain>
    </source>
</reference>
<proteinExistence type="predicted"/>
<dbReference type="RefSeq" id="WP_176762980.1">
    <property type="nucleotide sequence ID" value="NZ_FNHQ01000038.1"/>
</dbReference>
<evidence type="ECO:0000313" key="2">
    <source>
        <dbReference type="Proteomes" id="UP000199309"/>
    </source>
</evidence>
<accession>A0A1H0AEJ8</accession>
<protein>
    <submittedName>
        <fullName evidence="1">Uncharacterized protein</fullName>
    </submittedName>
</protein>
<evidence type="ECO:0000313" key="1">
    <source>
        <dbReference type="EMBL" id="SDN32052.1"/>
    </source>
</evidence>
<gene>
    <name evidence="1" type="ORF">SAMN05660299_02510</name>
</gene>